<dbReference type="AlphaFoldDB" id="A0A4R3JQQ0"/>
<organism evidence="4 5">
    <name type="scientific">Faecalimonas umbilicata</name>
    <dbReference type="NCBI Taxonomy" id="1912855"/>
    <lineage>
        <taxon>Bacteria</taxon>
        <taxon>Bacillati</taxon>
        <taxon>Bacillota</taxon>
        <taxon>Clostridia</taxon>
        <taxon>Lachnospirales</taxon>
        <taxon>Lachnospiraceae</taxon>
        <taxon>Faecalimonas</taxon>
    </lineage>
</organism>
<dbReference type="Proteomes" id="UP000294613">
    <property type="component" value="Unassembled WGS sequence"/>
</dbReference>
<dbReference type="Pfam" id="PF12836">
    <property type="entry name" value="HHH_3"/>
    <property type="match status" value="1"/>
</dbReference>
<dbReference type="InterPro" id="IPR004509">
    <property type="entry name" value="Competence_ComEA_HhH"/>
</dbReference>
<dbReference type="GO" id="GO:0003677">
    <property type="term" value="F:DNA binding"/>
    <property type="evidence" value="ECO:0007669"/>
    <property type="project" value="InterPro"/>
</dbReference>
<reference evidence="3 6" key="1">
    <citation type="journal article" date="2018" name="Int. J. Syst. Evol. Microbiol.">
        <title>Draft Genome Sequence of Faecalimonas umbilicata JCM 30896T, an Acetate-Producing Bacterium Isolated from Human Feces.</title>
        <authorList>
            <person name="Sakamoto M."/>
            <person name="Ikeyama N."/>
            <person name="Yuki M."/>
            <person name="Ohkuma M."/>
        </authorList>
    </citation>
    <scope>NUCLEOTIDE SEQUENCE [LARGE SCALE GENOMIC DNA]</scope>
    <source>
        <strain evidence="3 6">EGH7</strain>
    </source>
</reference>
<dbReference type="InterPro" id="IPR010994">
    <property type="entry name" value="RuvA_2-like"/>
</dbReference>
<dbReference type="GO" id="GO:0015628">
    <property type="term" value="P:protein secretion by the type II secretion system"/>
    <property type="evidence" value="ECO:0007669"/>
    <property type="project" value="TreeGrafter"/>
</dbReference>
<evidence type="ECO:0000259" key="2">
    <source>
        <dbReference type="SMART" id="SM00278"/>
    </source>
</evidence>
<dbReference type="EMBL" id="BHEO01000008">
    <property type="protein sequence ID" value="GBU05616.1"/>
    <property type="molecule type" value="Genomic_DNA"/>
</dbReference>
<feature type="domain" description="Helix-hairpin-helix DNA-binding motif class 1" evidence="2">
    <location>
        <begin position="204"/>
        <end position="223"/>
    </location>
</feature>
<dbReference type="EMBL" id="SLZV01000011">
    <property type="protein sequence ID" value="TCS68096.1"/>
    <property type="molecule type" value="Genomic_DNA"/>
</dbReference>
<proteinExistence type="predicted"/>
<feature type="compositionally biased region" description="Basic and acidic residues" evidence="1">
    <location>
        <begin position="44"/>
        <end position="63"/>
    </location>
</feature>
<dbReference type="SMART" id="SM00278">
    <property type="entry name" value="HhH1"/>
    <property type="match status" value="2"/>
</dbReference>
<dbReference type="Gene3D" id="3.10.560.10">
    <property type="entry name" value="Outer membrane lipoprotein wza domain like"/>
    <property type="match status" value="1"/>
</dbReference>
<evidence type="ECO:0000313" key="3">
    <source>
        <dbReference type="EMBL" id="GBU05616.1"/>
    </source>
</evidence>
<dbReference type="SUPFAM" id="SSF142984">
    <property type="entry name" value="Nqo1 middle domain-like"/>
    <property type="match status" value="1"/>
</dbReference>
<feature type="domain" description="Helix-hairpin-helix DNA-binding motif class 1" evidence="2">
    <location>
        <begin position="174"/>
        <end position="193"/>
    </location>
</feature>
<dbReference type="Gene3D" id="1.10.150.280">
    <property type="entry name" value="AF1531-like domain"/>
    <property type="match status" value="1"/>
</dbReference>
<dbReference type="RefSeq" id="WP_039861356.1">
    <property type="nucleotide sequence ID" value="NZ_BHEO01000008.1"/>
</dbReference>
<name>A0A4R3JQQ0_9FIRM</name>
<sequence length="226" mass="24842">MYKQKKNEKSTKNKWKRSRSRMYGIGILIVTLCLTACEKEEHRMEEVQLEEVEKSESDSEERQNQSASEVSDGERQPKTIWVYVSGAVCTPGVYELPEGSRLFEALERAGGMTEAADQSFLNQAELLTDGVQIQVPTKEEVASGIAAEANTSGAPGESGKTSQGKVNLNTATKEELMTLPGIGEAKADSILTYRESAGGFQSIEQIKEIEGIKDGVFEKIKERITV</sequence>
<reference evidence="4 5" key="2">
    <citation type="submission" date="2019-03" db="EMBL/GenBank/DDBJ databases">
        <title>Genomic Encyclopedia of Type Strains, Phase IV (KMG-IV): sequencing the most valuable type-strain genomes for metagenomic binning, comparative biology and taxonomic classification.</title>
        <authorList>
            <person name="Goeker M."/>
        </authorList>
    </citation>
    <scope>NUCLEOTIDE SEQUENCE [LARGE SCALE GENOMIC DNA]</scope>
    <source>
        <strain evidence="4 5">DSM 103426</strain>
    </source>
</reference>
<evidence type="ECO:0000313" key="5">
    <source>
        <dbReference type="Proteomes" id="UP000294613"/>
    </source>
</evidence>
<keyword evidence="6" id="KW-1185">Reference proteome</keyword>
<feature type="region of interest" description="Disordered" evidence="1">
    <location>
        <begin position="44"/>
        <end position="73"/>
    </location>
</feature>
<dbReference type="PANTHER" id="PTHR21180:SF32">
    <property type="entry name" value="ENDONUCLEASE_EXONUCLEASE_PHOSPHATASE FAMILY DOMAIN-CONTAINING PROTEIN 1"/>
    <property type="match status" value="1"/>
</dbReference>
<dbReference type="InterPro" id="IPR003583">
    <property type="entry name" value="Hlx-hairpin-Hlx_DNA-bd_motif"/>
</dbReference>
<dbReference type="GO" id="GO:0015627">
    <property type="term" value="C:type II protein secretion system complex"/>
    <property type="evidence" value="ECO:0007669"/>
    <property type="project" value="TreeGrafter"/>
</dbReference>
<dbReference type="SUPFAM" id="SSF47781">
    <property type="entry name" value="RuvA domain 2-like"/>
    <property type="match status" value="1"/>
</dbReference>
<dbReference type="GO" id="GO:0006281">
    <property type="term" value="P:DNA repair"/>
    <property type="evidence" value="ECO:0007669"/>
    <property type="project" value="InterPro"/>
</dbReference>
<dbReference type="Pfam" id="PF10531">
    <property type="entry name" value="SLBB"/>
    <property type="match status" value="1"/>
</dbReference>
<protein>
    <submittedName>
        <fullName evidence="3">Competence protein CelA</fullName>
    </submittedName>
    <submittedName>
        <fullName evidence="4">Competence protein ComEA</fullName>
    </submittedName>
</protein>
<dbReference type="InterPro" id="IPR051675">
    <property type="entry name" value="Endo/Exo/Phosphatase_dom_1"/>
</dbReference>
<dbReference type="InterPro" id="IPR019554">
    <property type="entry name" value="Soluble_ligand-bd"/>
</dbReference>
<dbReference type="NCBIfam" id="TIGR00426">
    <property type="entry name" value="competence protein ComEA helix-hairpin-helix repeat region"/>
    <property type="match status" value="1"/>
</dbReference>
<dbReference type="Proteomes" id="UP000702954">
    <property type="component" value="Unassembled WGS sequence"/>
</dbReference>
<comment type="caution">
    <text evidence="4">The sequence shown here is derived from an EMBL/GenBank/DDBJ whole genome shotgun (WGS) entry which is preliminary data.</text>
</comment>
<accession>A0A4R3JQQ0</accession>
<gene>
    <name evidence="3" type="primary">comEA</name>
    <name evidence="4" type="ORF">EDD74_11141</name>
    <name evidence="3" type="ORF">FAEUMB_21570</name>
</gene>
<dbReference type="PANTHER" id="PTHR21180">
    <property type="entry name" value="ENDONUCLEASE/EXONUCLEASE/PHOSPHATASE FAMILY DOMAIN-CONTAINING PROTEIN 1"/>
    <property type="match status" value="1"/>
</dbReference>
<evidence type="ECO:0000313" key="4">
    <source>
        <dbReference type="EMBL" id="TCS68096.1"/>
    </source>
</evidence>
<evidence type="ECO:0000256" key="1">
    <source>
        <dbReference type="SAM" id="MobiDB-lite"/>
    </source>
</evidence>
<evidence type="ECO:0000313" key="6">
    <source>
        <dbReference type="Proteomes" id="UP000702954"/>
    </source>
</evidence>